<dbReference type="EMBL" id="VCDI01000001">
    <property type="protein sequence ID" value="TLU74410.1"/>
    <property type="molecule type" value="Genomic_DNA"/>
</dbReference>
<feature type="transmembrane region" description="Helical" evidence="7">
    <location>
        <begin position="413"/>
        <end position="435"/>
    </location>
</feature>
<feature type="transmembrane region" description="Helical" evidence="7">
    <location>
        <begin position="21"/>
        <end position="40"/>
    </location>
</feature>
<sequence>MKRQGTLGSAGWSALDYWTQQIAALLVFIVVGNIIGPAAVGVMTMGLLAMTLMMTLLLDGFSDALIQRETIDAEHFDTTFWILLGLGTLAGFALAASAWPLAALFAAPSLRHVMPLLAICLPFVAITATYHGLLQRELQFRTLAIRTLISQVFGFATAVVLSRRGFGADSLVAYYLVARILEAVLVMPVSGIWPGLQVSRTAAASIVAFGRHRVGNQLLGFVVMQVDRFSAGLFLSAASVGFYSLAERISSAMINGFSGVVGRVAFPVFSARQTDTKAFLETLRDFLSGVAIIALPVFVGLAVTSREIVGTLLNARWAPSAPLLAIVALSGIAHSSNYLLTAAINARGRPDIPVRYSVVIMAARLACSLPAAWLGGLVAIAWANLVVTSLSAPLVVAFVRVQIPGVGRIVATAALPAVGAVLVMAIATLLVGMLLAGQPFAILLVAKIAAGMIVYPAALYLLAPKDLIRRAASLVRRR</sequence>
<evidence type="ECO:0000313" key="8">
    <source>
        <dbReference type="EMBL" id="TLU74410.1"/>
    </source>
</evidence>
<feature type="transmembrane region" description="Helical" evidence="7">
    <location>
        <begin position="283"/>
        <end position="303"/>
    </location>
</feature>
<keyword evidence="6 7" id="KW-0472">Membrane</keyword>
<proteinExistence type="inferred from homology"/>
<feature type="transmembrane region" description="Helical" evidence="7">
    <location>
        <begin position="356"/>
        <end position="374"/>
    </location>
</feature>
<evidence type="ECO:0000256" key="4">
    <source>
        <dbReference type="ARBA" id="ARBA00022692"/>
    </source>
</evidence>
<evidence type="ECO:0000256" key="7">
    <source>
        <dbReference type="SAM" id="Phobius"/>
    </source>
</evidence>
<keyword evidence="3" id="KW-1003">Cell membrane</keyword>
<evidence type="ECO:0000313" key="9">
    <source>
        <dbReference type="Proteomes" id="UP000305654"/>
    </source>
</evidence>
<dbReference type="PANTHER" id="PTHR30250">
    <property type="entry name" value="PST FAMILY PREDICTED COLANIC ACID TRANSPORTER"/>
    <property type="match status" value="1"/>
</dbReference>
<dbReference type="PANTHER" id="PTHR30250:SF10">
    <property type="entry name" value="LIPOPOLYSACCHARIDE BIOSYNTHESIS PROTEIN WZXC"/>
    <property type="match status" value="1"/>
</dbReference>
<dbReference type="CDD" id="cd13127">
    <property type="entry name" value="MATE_tuaB_like"/>
    <property type="match status" value="1"/>
</dbReference>
<evidence type="ECO:0000256" key="2">
    <source>
        <dbReference type="ARBA" id="ARBA00007430"/>
    </source>
</evidence>
<reference evidence="8 9" key="1">
    <citation type="submission" date="2019-05" db="EMBL/GenBank/DDBJ databases">
        <authorList>
            <person name="Pankratov T."/>
            <person name="Grouzdev D."/>
        </authorList>
    </citation>
    <scope>NUCLEOTIDE SEQUENCE [LARGE SCALE GENOMIC DNA]</scope>
    <source>
        <strain evidence="8 9">KEBCLARHB70R</strain>
    </source>
</reference>
<dbReference type="InterPro" id="IPR050833">
    <property type="entry name" value="Poly_Biosynth_Transport"/>
</dbReference>
<feature type="transmembrane region" description="Helical" evidence="7">
    <location>
        <begin position="323"/>
        <end position="344"/>
    </location>
</feature>
<keyword evidence="5 7" id="KW-1133">Transmembrane helix</keyword>
<feature type="transmembrane region" description="Helical" evidence="7">
    <location>
        <begin position="78"/>
        <end position="101"/>
    </location>
</feature>
<protein>
    <submittedName>
        <fullName evidence="8">Lipopolysaccharide biosynthesis protein</fullName>
    </submittedName>
</protein>
<dbReference type="Pfam" id="PF13440">
    <property type="entry name" value="Polysacc_synt_3"/>
    <property type="match status" value="1"/>
</dbReference>
<feature type="transmembrane region" description="Helical" evidence="7">
    <location>
        <begin position="173"/>
        <end position="193"/>
    </location>
</feature>
<accession>A0A5R9J9Y0</accession>
<dbReference type="RefSeq" id="WP_138324661.1">
    <property type="nucleotide sequence ID" value="NZ_VCDI01000001.1"/>
</dbReference>
<dbReference type="Proteomes" id="UP000305654">
    <property type="component" value="Unassembled WGS sequence"/>
</dbReference>
<gene>
    <name evidence="8" type="ORF">FE263_04290</name>
</gene>
<evidence type="ECO:0000256" key="1">
    <source>
        <dbReference type="ARBA" id="ARBA00004651"/>
    </source>
</evidence>
<evidence type="ECO:0000256" key="6">
    <source>
        <dbReference type="ARBA" id="ARBA00023136"/>
    </source>
</evidence>
<feature type="transmembrane region" description="Helical" evidence="7">
    <location>
        <begin position="441"/>
        <end position="463"/>
    </location>
</feature>
<feature type="transmembrane region" description="Helical" evidence="7">
    <location>
        <begin position="380"/>
        <end position="401"/>
    </location>
</feature>
<feature type="transmembrane region" description="Helical" evidence="7">
    <location>
        <begin position="143"/>
        <end position="161"/>
    </location>
</feature>
<keyword evidence="9" id="KW-1185">Reference proteome</keyword>
<comment type="similarity">
    <text evidence="2">Belongs to the polysaccharide synthase family.</text>
</comment>
<dbReference type="OrthoDB" id="9770347at2"/>
<keyword evidence="4 7" id="KW-0812">Transmembrane</keyword>
<dbReference type="GO" id="GO:0005886">
    <property type="term" value="C:plasma membrane"/>
    <property type="evidence" value="ECO:0007669"/>
    <property type="project" value="UniProtKB-SubCell"/>
</dbReference>
<organism evidence="8 9">
    <name type="scientific">Lichenicoccus roseus</name>
    <dbReference type="NCBI Taxonomy" id="2683649"/>
    <lineage>
        <taxon>Bacteria</taxon>
        <taxon>Pseudomonadati</taxon>
        <taxon>Pseudomonadota</taxon>
        <taxon>Alphaproteobacteria</taxon>
        <taxon>Acetobacterales</taxon>
        <taxon>Acetobacteraceae</taxon>
        <taxon>Lichenicoccus</taxon>
    </lineage>
</organism>
<name>A0A5R9J9Y0_9PROT</name>
<dbReference type="AlphaFoldDB" id="A0A5R9J9Y0"/>
<evidence type="ECO:0000256" key="5">
    <source>
        <dbReference type="ARBA" id="ARBA00022989"/>
    </source>
</evidence>
<comment type="subcellular location">
    <subcellularLocation>
        <location evidence="1">Cell membrane</location>
        <topology evidence="1">Multi-pass membrane protein</topology>
    </subcellularLocation>
</comment>
<comment type="caution">
    <text evidence="8">The sequence shown here is derived from an EMBL/GenBank/DDBJ whole genome shotgun (WGS) entry which is preliminary data.</text>
</comment>
<evidence type="ECO:0000256" key="3">
    <source>
        <dbReference type="ARBA" id="ARBA00022475"/>
    </source>
</evidence>
<feature type="transmembrane region" description="Helical" evidence="7">
    <location>
        <begin position="113"/>
        <end position="131"/>
    </location>
</feature>